<evidence type="ECO:0000256" key="1">
    <source>
        <dbReference type="ARBA" id="ARBA00022801"/>
    </source>
</evidence>
<dbReference type="Ensembl" id="ENSCMIT00000045755.1">
    <property type="protein sequence ID" value="ENSCMIP00000045110.1"/>
    <property type="gene ID" value="ENSCMIG00000018636.1"/>
</dbReference>
<feature type="active site" description="Charge relay system" evidence="5">
    <location>
        <position position="368"/>
    </location>
</feature>
<feature type="region of interest" description="Disordered" evidence="6">
    <location>
        <begin position="181"/>
        <end position="220"/>
    </location>
</feature>
<dbReference type="GeneTree" id="ENSGT00390000005233"/>
<dbReference type="InterPro" id="IPR029058">
    <property type="entry name" value="AB_hydrolase_fold"/>
</dbReference>
<dbReference type="AlphaFoldDB" id="A0A4W3KF69"/>
<feature type="active site" description="Nucleophile" evidence="5">
    <location>
        <position position="290"/>
    </location>
</feature>
<dbReference type="GO" id="GO:0003847">
    <property type="term" value="F:1-alkyl-2-acetylglycerophosphocholine esterase activity"/>
    <property type="evidence" value="ECO:0007669"/>
    <property type="project" value="UniProtKB-UniRule"/>
</dbReference>
<dbReference type="RefSeq" id="XP_007893096.2">
    <property type="nucleotide sequence ID" value="XM_007894905.2"/>
</dbReference>
<accession>A0A4W3KF69</accession>
<evidence type="ECO:0000256" key="5">
    <source>
        <dbReference type="PIRSR" id="PIRSR018169-1"/>
    </source>
</evidence>
<dbReference type="PANTHER" id="PTHR10272">
    <property type="entry name" value="PLATELET-ACTIVATING FACTOR ACETYLHYDROLASE"/>
    <property type="match status" value="1"/>
</dbReference>
<reference evidence="8" key="3">
    <citation type="journal article" date="2014" name="Nature">
        <title>Elephant shark genome provides unique insights into gnathostome evolution.</title>
        <authorList>
            <consortium name="International Elephant Shark Genome Sequencing Consortium"/>
            <person name="Venkatesh B."/>
            <person name="Lee A.P."/>
            <person name="Ravi V."/>
            <person name="Maurya A.K."/>
            <person name="Lian M.M."/>
            <person name="Swann J.B."/>
            <person name="Ohta Y."/>
            <person name="Flajnik M.F."/>
            <person name="Sutoh Y."/>
            <person name="Kasahara M."/>
            <person name="Hoon S."/>
            <person name="Gangu V."/>
            <person name="Roy S.W."/>
            <person name="Irimia M."/>
            <person name="Korzh V."/>
            <person name="Kondrychyn I."/>
            <person name="Lim Z.W."/>
            <person name="Tay B.H."/>
            <person name="Tohari S."/>
            <person name="Kong K.W."/>
            <person name="Ho S."/>
            <person name="Lorente-Galdos B."/>
            <person name="Quilez J."/>
            <person name="Marques-Bonet T."/>
            <person name="Raney B.J."/>
            <person name="Ingham P.W."/>
            <person name="Tay A."/>
            <person name="Hillier L.W."/>
            <person name="Minx P."/>
            <person name="Boehm T."/>
            <person name="Wilson R.K."/>
            <person name="Brenner S."/>
            <person name="Warren W.C."/>
        </authorList>
    </citation>
    <scope>NUCLEOTIDE SEQUENCE [LARGE SCALE GENOMIC DNA]</scope>
</reference>
<feature type="active site" description="Charge relay system" evidence="5">
    <location>
        <position position="313"/>
    </location>
</feature>
<reference evidence="8" key="1">
    <citation type="journal article" date="2006" name="Science">
        <title>Ancient noncoding elements conserved in the human genome.</title>
        <authorList>
            <person name="Venkatesh B."/>
            <person name="Kirkness E.F."/>
            <person name="Loh Y.H."/>
            <person name="Halpern A.L."/>
            <person name="Lee A.P."/>
            <person name="Johnson J."/>
            <person name="Dandona N."/>
            <person name="Viswanathan L.D."/>
            <person name="Tay A."/>
            <person name="Venter J.C."/>
            <person name="Strausberg R.L."/>
            <person name="Brenner S."/>
        </authorList>
    </citation>
    <scope>NUCLEOTIDE SEQUENCE [LARGE SCALE GENOMIC DNA]</scope>
</reference>
<keyword evidence="1 4" id="KW-0378">Hydrolase</keyword>
<dbReference type="Pfam" id="PF03403">
    <property type="entry name" value="PAF-AH_p_II"/>
    <property type="match status" value="1"/>
</dbReference>
<dbReference type="SUPFAM" id="SSF53474">
    <property type="entry name" value="alpha/beta-Hydrolases"/>
    <property type="match status" value="1"/>
</dbReference>
<organism evidence="7 8">
    <name type="scientific">Callorhinchus milii</name>
    <name type="common">Ghost shark</name>
    <dbReference type="NCBI Taxonomy" id="7868"/>
    <lineage>
        <taxon>Eukaryota</taxon>
        <taxon>Metazoa</taxon>
        <taxon>Chordata</taxon>
        <taxon>Craniata</taxon>
        <taxon>Vertebrata</taxon>
        <taxon>Chondrichthyes</taxon>
        <taxon>Holocephali</taxon>
        <taxon>Chimaeriformes</taxon>
        <taxon>Callorhinchidae</taxon>
        <taxon>Callorhinchus</taxon>
    </lineage>
</organism>
<dbReference type="OrthoDB" id="2363873at2759"/>
<dbReference type="GO" id="GO:0016042">
    <property type="term" value="P:lipid catabolic process"/>
    <property type="evidence" value="ECO:0007669"/>
    <property type="project" value="UniProtKB-KW"/>
</dbReference>
<name>A0A4W3KF69_CALMI</name>
<comment type="catalytic activity">
    <reaction evidence="4">
        <text>a 1-O-alkyl-2-acetyl-sn-glycero-3-phosphocholine + H2O = a 1-O-alkyl-sn-glycero-3-phosphocholine + acetate + H(+)</text>
        <dbReference type="Rhea" id="RHEA:17777"/>
        <dbReference type="ChEBI" id="CHEBI:15377"/>
        <dbReference type="ChEBI" id="CHEBI:15378"/>
        <dbReference type="ChEBI" id="CHEBI:30089"/>
        <dbReference type="ChEBI" id="CHEBI:30909"/>
        <dbReference type="ChEBI" id="CHEBI:36707"/>
        <dbReference type="EC" id="3.1.1.47"/>
    </reaction>
</comment>
<sequence>MEPVGPVLPLFSLENQGFPVFFSQGTEAEVLQRRSMGNGQFIQLPVPKGPHSVGCTDIMAGHTKEGSFFRLYYPCDPEEGEKPPWIPRYEYYQGLAEYLKRSRRWFASLLNMAFGDCKVPATWNARFKANETYPVIVFSHGLGAFRGVYSAICIAVASYGFLVAAIEHRDESASTTYYFESLPKPTEHDPTSKPQKTSSTSSSPPPSPSPSSPGSSLQEKWLPYRKVEGEEFEMRNRQVGQRVDECVHALQVLEDLNNGHNVDNVLEGGFDLSMLKGWMDLHRATIVGHSFGGATAIQALAKDTRFRCAVVLDGWMLPLTDETCSQVQKPIFLINSEKFQTQDSKERIERLCSQNSQSRVITIKGSVHQSHTDFTFLTLKPLNVVFEIKGTIDSMLGLDITNHAMLAFLQRQLDLQKDFNKWDDLVEGLGEHLVPRPAPSQAGP</sequence>
<dbReference type="Proteomes" id="UP000314986">
    <property type="component" value="Unassembled WGS sequence"/>
</dbReference>
<dbReference type="InParanoid" id="A0A4W3KF69"/>
<dbReference type="PIRSF" id="PIRSF018169">
    <property type="entry name" value="PAF_acetylhydrolase"/>
    <property type="match status" value="1"/>
</dbReference>
<dbReference type="FunFam" id="3.40.50.1820:FF:000062">
    <property type="entry name" value="Platelet-activating factor acetylhydrolase"/>
    <property type="match status" value="1"/>
</dbReference>
<protein>
    <recommendedName>
        <fullName evidence="4">Platelet-activating factor acetylhydrolase</fullName>
        <ecNumber evidence="4">3.1.1.47</ecNumber>
    </recommendedName>
</protein>
<dbReference type="EC" id="3.1.1.47" evidence="4"/>
<evidence type="ECO:0000313" key="7">
    <source>
        <dbReference type="Ensembl" id="ENSCMIP00000045110.1"/>
    </source>
</evidence>
<evidence type="ECO:0000256" key="3">
    <source>
        <dbReference type="ARBA" id="ARBA00023098"/>
    </source>
</evidence>
<reference evidence="8" key="2">
    <citation type="journal article" date="2007" name="PLoS Biol.">
        <title>Survey sequencing and comparative analysis of the elephant shark (Callorhinchus milii) genome.</title>
        <authorList>
            <person name="Venkatesh B."/>
            <person name="Kirkness E.F."/>
            <person name="Loh Y.H."/>
            <person name="Halpern A.L."/>
            <person name="Lee A.P."/>
            <person name="Johnson J."/>
            <person name="Dandona N."/>
            <person name="Viswanathan L.D."/>
            <person name="Tay A."/>
            <person name="Venter J.C."/>
            <person name="Strausberg R.L."/>
            <person name="Brenner S."/>
        </authorList>
    </citation>
    <scope>NUCLEOTIDE SEQUENCE [LARGE SCALE GENOMIC DNA]</scope>
</reference>
<dbReference type="Gene3D" id="3.40.50.1820">
    <property type="entry name" value="alpha/beta hydrolase"/>
    <property type="match status" value="1"/>
</dbReference>
<dbReference type="InterPro" id="IPR016715">
    <property type="entry name" value="PAF_acetylhydro_eukaryote"/>
</dbReference>
<keyword evidence="8" id="KW-1185">Reference proteome</keyword>
<reference evidence="7" key="4">
    <citation type="submission" date="2025-08" db="UniProtKB">
        <authorList>
            <consortium name="Ensembl"/>
        </authorList>
    </citation>
    <scope>IDENTIFICATION</scope>
</reference>
<evidence type="ECO:0000256" key="6">
    <source>
        <dbReference type="SAM" id="MobiDB-lite"/>
    </source>
</evidence>
<evidence type="ECO:0000256" key="4">
    <source>
        <dbReference type="PIRNR" id="PIRNR018169"/>
    </source>
</evidence>
<dbReference type="STRING" id="7868.ENSCMIP00000045110"/>
<dbReference type="GeneID" id="103179556"/>
<evidence type="ECO:0000313" key="8">
    <source>
        <dbReference type="Proteomes" id="UP000314986"/>
    </source>
</evidence>
<feature type="compositionally biased region" description="Low complexity" evidence="6">
    <location>
        <begin position="192"/>
        <end position="202"/>
    </location>
</feature>
<reference evidence="7" key="5">
    <citation type="submission" date="2025-09" db="UniProtKB">
        <authorList>
            <consortium name="Ensembl"/>
        </authorList>
    </citation>
    <scope>IDENTIFICATION</scope>
</reference>
<dbReference type="OMA" id="FDQWDNL"/>
<keyword evidence="3 4" id="KW-0443">Lipid metabolism</keyword>
<evidence type="ECO:0000256" key="2">
    <source>
        <dbReference type="ARBA" id="ARBA00022963"/>
    </source>
</evidence>
<proteinExistence type="predicted"/>
<keyword evidence="2 4" id="KW-0442">Lipid degradation</keyword>
<gene>
    <name evidence="7" type="primary">LOC103179556</name>
</gene>
<dbReference type="PANTHER" id="PTHR10272:SF6">
    <property type="entry name" value="PLATELET-ACTIVATING FACTOR ACETYLHYDROLASE 2, CYTOPLASMIC"/>
    <property type="match status" value="1"/>
</dbReference>